<evidence type="ECO:0000259" key="5">
    <source>
        <dbReference type="PROSITE" id="PS51000"/>
    </source>
</evidence>
<evidence type="ECO:0000256" key="3">
    <source>
        <dbReference type="ARBA" id="ARBA00023125"/>
    </source>
</evidence>
<feature type="domain" description="HTH deoR-type" evidence="5">
    <location>
        <begin position="3"/>
        <end position="58"/>
    </location>
</feature>
<evidence type="ECO:0000313" key="7">
    <source>
        <dbReference type="Proteomes" id="UP000789704"/>
    </source>
</evidence>
<evidence type="ECO:0000313" key="6">
    <source>
        <dbReference type="EMBL" id="CAG4895879.1"/>
    </source>
</evidence>
<dbReference type="PANTHER" id="PTHR30363">
    <property type="entry name" value="HTH-TYPE TRANSCRIPTIONAL REGULATOR SRLR-RELATED"/>
    <property type="match status" value="1"/>
</dbReference>
<dbReference type="GO" id="GO:0003677">
    <property type="term" value="F:DNA binding"/>
    <property type="evidence" value="ECO:0007669"/>
    <property type="project" value="UniProtKB-KW"/>
</dbReference>
<dbReference type="Pfam" id="PF00455">
    <property type="entry name" value="DeoRC"/>
    <property type="match status" value="1"/>
</dbReference>
<keyword evidence="7" id="KW-1185">Reference proteome</keyword>
<evidence type="ECO:0000256" key="1">
    <source>
        <dbReference type="ARBA" id="ARBA00022491"/>
    </source>
</evidence>
<organism evidence="6 7">
    <name type="scientific">Paraburkholderia saeva</name>
    <dbReference type="NCBI Taxonomy" id="2777537"/>
    <lineage>
        <taxon>Bacteria</taxon>
        <taxon>Pseudomonadati</taxon>
        <taxon>Pseudomonadota</taxon>
        <taxon>Betaproteobacteria</taxon>
        <taxon>Burkholderiales</taxon>
        <taxon>Burkholderiaceae</taxon>
        <taxon>Paraburkholderia</taxon>
    </lineage>
</organism>
<dbReference type="AlphaFoldDB" id="A0A9N8RWL7"/>
<accession>A0A9N8RWL7</accession>
<proteinExistence type="predicted"/>
<dbReference type="InterPro" id="IPR018356">
    <property type="entry name" value="Tscrpt_reg_HTH_DeoR_CS"/>
</dbReference>
<dbReference type="InterPro" id="IPR001034">
    <property type="entry name" value="DeoR_HTH"/>
</dbReference>
<sequence length="251" mass="26069">MLTSQRKQLILDMLAREGQVVARTLSAAFGVSEDTVRRDLRELAGDGRLQRVHGGALPSSPAAVDFAGRQGIESTAKAAIGRAAAQMIAPGQIAIVDGGTTAVQLARHLPRDLRATIVTHSPSVAVELAQHTALEVILIGGRLFRHSMVAVGAAALEALGHIRADVYFMGVTGVHPEAGFSTGDLEEAYMKRALAAHAAETIVLASAEKLNAASAYMIAEITAASTVVVEEDTPAALTAPLEALGVTIVRA</sequence>
<dbReference type="Proteomes" id="UP000789704">
    <property type="component" value="Unassembled WGS sequence"/>
</dbReference>
<dbReference type="InterPro" id="IPR036390">
    <property type="entry name" value="WH_DNA-bd_sf"/>
</dbReference>
<keyword evidence="2" id="KW-0805">Transcription regulation</keyword>
<dbReference type="PANTHER" id="PTHR30363:SF4">
    <property type="entry name" value="GLYCEROL-3-PHOSPHATE REGULON REPRESSOR"/>
    <property type="match status" value="1"/>
</dbReference>
<gene>
    <name evidence="6" type="primary">glcR</name>
    <name evidence="6" type="ORF">LMG31841_02247</name>
</gene>
<dbReference type="SUPFAM" id="SSF46785">
    <property type="entry name" value="Winged helix' DNA-binding domain"/>
    <property type="match status" value="1"/>
</dbReference>
<reference evidence="6" key="1">
    <citation type="submission" date="2021-04" db="EMBL/GenBank/DDBJ databases">
        <authorList>
            <person name="Vanwijnsberghe S."/>
        </authorList>
    </citation>
    <scope>NUCLEOTIDE SEQUENCE</scope>
    <source>
        <strain evidence="6">LMG 31841</strain>
    </source>
</reference>
<dbReference type="PRINTS" id="PR00037">
    <property type="entry name" value="HTHLACR"/>
</dbReference>
<dbReference type="PROSITE" id="PS51000">
    <property type="entry name" value="HTH_DEOR_2"/>
    <property type="match status" value="1"/>
</dbReference>
<dbReference type="InterPro" id="IPR014036">
    <property type="entry name" value="DeoR-like_C"/>
</dbReference>
<dbReference type="Gene3D" id="1.10.10.10">
    <property type="entry name" value="Winged helix-like DNA-binding domain superfamily/Winged helix DNA-binding domain"/>
    <property type="match status" value="1"/>
</dbReference>
<dbReference type="GO" id="GO:0003700">
    <property type="term" value="F:DNA-binding transcription factor activity"/>
    <property type="evidence" value="ECO:0007669"/>
    <property type="project" value="InterPro"/>
</dbReference>
<dbReference type="SMART" id="SM01134">
    <property type="entry name" value="DeoRC"/>
    <property type="match status" value="1"/>
</dbReference>
<protein>
    <submittedName>
        <fullName evidence="6">HTH-type transcriptional repressor GlcR</fullName>
    </submittedName>
</protein>
<name>A0A9N8RWL7_9BURK</name>
<dbReference type="Pfam" id="PF08220">
    <property type="entry name" value="HTH_DeoR"/>
    <property type="match status" value="1"/>
</dbReference>
<comment type="caution">
    <text evidence="6">The sequence shown here is derived from an EMBL/GenBank/DDBJ whole genome shotgun (WGS) entry which is preliminary data.</text>
</comment>
<dbReference type="Gene3D" id="3.40.50.1360">
    <property type="match status" value="1"/>
</dbReference>
<evidence type="ECO:0000256" key="2">
    <source>
        <dbReference type="ARBA" id="ARBA00023015"/>
    </source>
</evidence>
<evidence type="ECO:0000256" key="4">
    <source>
        <dbReference type="ARBA" id="ARBA00023163"/>
    </source>
</evidence>
<keyword evidence="3" id="KW-0238">DNA-binding</keyword>
<dbReference type="RefSeq" id="WP_228876416.1">
    <property type="nucleotide sequence ID" value="NZ_CAJQYZ010000004.1"/>
</dbReference>
<dbReference type="InterPro" id="IPR037171">
    <property type="entry name" value="NagB/RpiA_transferase-like"/>
</dbReference>
<dbReference type="PROSITE" id="PS00894">
    <property type="entry name" value="HTH_DEOR_1"/>
    <property type="match status" value="1"/>
</dbReference>
<dbReference type="InterPro" id="IPR036388">
    <property type="entry name" value="WH-like_DNA-bd_sf"/>
</dbReference>
<keyword evidence="4" id="KW-0804">Transcription</keyword>
<dbReference type="SUPFAM" id="SSF100950">
    <property type="entry name" value="NagB/RpiA/CoA transferase-like"/>
    <property type="match status" value="1"/>
</dbReference>
<dbReference type="EMBL" id="CAJQZC010000003">
    <property type="protein sequence ID" value="CAG4895879.1"/>
    <property type="molecule type" value="Genomic_DNA"/>
</dbReference>
<keyword evidence="1" id="KW-0678">Repressor</keyword>
<dbReference type="SMART" id="SM00420">
    <property type="entry name" value="HTH_DEOR"/>
    <property type="match status" value="1"/>
</dbReference>
<dbReference type="InterPro" id="IPR050313">
    <property type="entry name" value="Carb_Metab_HTH_regulators"/>
</dbReference>